<name>G9ZKN8_9LACO</name>
<comment type="caution">
    <text evidence="3">The sequence shown here is derived from an EMBL/GenBank/DDBJ whole genome shotgun (WGS) entry which is preliminary data.</text>
</comment>
<evidence type="ECO:0000313" key="3">
    <source>
        <dbReference type="EMBL" id="EHM00955.1"/>
    </source>
</evidence>
<feature type="transmembrane region" description="Helical" evidence="1">
    <location>
        <begin position="39"/>
        <end position="60"/>
    </location>
</feature>
<proteinExistence type="predicted"/>
<dbReference type="Proteomes" id="UP000004625">
    <property type="component" value="Unassembled WGS sequence"/>
</dbReference>
<evidence type="ECO:0000259" key="2">
    <source>
        <dbReference type="Pfam" id="PF13038"/>
    </source>
</evidence>
<dbReference type="PATRIC" id="fig|797515.3.peg.266"/>
<dbReference type="STRING" id="797515.HMPREF9103_00286"/>
<dbReference type="eggNOG" id="ENOG5030ADY">
    <property type="taxonomic scope" value="Bacteria"/>
</dbReference>
<evidence type="ECO:0000313" key="4">
    <source>
        <dbReference type="Proteomes" id="UP000004625"/>
    </source>
</evidence>
<gene>
    <name evidence="3" type="ORF">HMPREF9103_00286</name>
</gene>
<accession>G9ZKN8</accession>
<keyword evidence="1" id="KW-0812">Transmembrane</keyword>
<dbReference type="AlphaFoldDB" id="G9ZKN8"/>
<reference evidence="3 4" key="1">
    <citation type="submission" date="2011-09" db="EMBL/GenBank/DDBJ databases">
        <authorList>
            <person name="Weinstock G."/>
            <person name="Sodergren E."/>
            <person name="Clifton S."/>
            <person name="Fulton L."/>
            <person name="Fulton B."/>
            <person name="Courtney L."/>
            <person name="Fronick C."/>
            <person name="Harrison M."/>
            <person name="Strong C."/>
            <person name="Farmer C."/>
            <person name="Delahaunty K."/>
            <person name="Markovic C."/>
            <person name="Hall O."/>
            <person name="Minx P."/>
            <person name="Tomlinson C."/>
            <person name="Mitreva M."/>
            <person name="Hou S."/>
            <person name="Chen J."/>
            <person name="Wollam A."/>
            <person name="Pepin K.H."/>
            <person name="Johnson M."/>
            <person name="Bhonagiri V."/>
            <person name="Zhang X."/>
            <person name="Suruliraj S."/>
            <person name="Warren W."/>
            <person name="Chinwalla A."/>
            <person name="Mardis E.R."/>
            <person name="Wilson R.K."/>
        </authorList>
    </citation>
    <scope>NUCLEOTIDE SEQUENCE [LARGE SCALE GENOMIC DNA]</scope>
    <source>
        <strain evidence="3 4">F0439</strain>
    </source>
</reference>
<feature type="domain" description="DUF3899" evidence="2">
    <location>
        <begin position="35"/>
        <end position="119"/>
    </location>
</feature>
<feature type="transmembrane region" description="Helical" evidence="1">
    <location>
        <begin position="100"/>
        <end position="118"/>
    </location>
</feature>
<sequence>MKAVVKRYPVATGIGLVIMINLIFVGLRMPLMAVGNLDFLAGLFLLVLASIFIVGSGHLFTGWRFSVRKKTDLEAENDPKHPAAKDVASIKNRPITVNKYAHFCLLVGLFLIVLGIVLTSI</sequence>
<dbReference type="Pfam" id="PF13038">
    <property type="entry name" value="DUF3899"/>
    <property type="match status" value="1"/>
</dbReference>
<keyword evidence="1" id="KW-1133">Transmembrane helix</keyword>
<protein>
    <recommendedName>
        <fullName evidence="2">DUF3899 domain-containing protein</fullName>
    </recommendedName>
</protein>
<keyword evidence="4" id="KW-1185">Reference proteome</keyword>
<keyword evidence="1" id="KW-0472">Membrane</keyword>
<dbReference type="InterPro" id="IPR025007">
    <property type="entry name" value="DUF3899"/>
</dbReference>
<dbReference type="RefSeq" id="WP_008210649.1">
    <property type="nucleotide sequence ID" value="NZ_JH414912.1"/>
</dbReference>
<feature type="transmembrane region" description="Helical" evidence="1">
    <location>
        <begin position="7"/>
        <end position="27"/>
    </location>
</feature>
<dbReference type="EMBL" id="AGEY01000014">
    <property type="protein sequence ID" value="EHM00955.1"/>
    <property type="molecule type" value="Genomic_DNA"/>
</dbReference>
<organism evidence="3 4">
    <name type="scientific">Lentilactobacillus parafarraginis F0439</name>
    <dbReference type="NCBI Taxonomy" id="797515"/>
    <lineage>
        <taxon>Bacteria</taxon>
        <taxon>Bacillati</taxon>
        <taxon>Bacillota</taxon>
        <taxon>Bacilli</taxon>
        <taxon>Lactobacillales</taxon>
        <taxon>Lactobacillaceae</taxon>
        <taxon>Lentilactobacillus</taxon>
    </lineage>
</organism>
<dbReference type="HOGENOM" id="CLU_2035116_0_0_9"/>
<evidence type="ECO:0000256" key="1">
    <source>
        <dbReference type="SAM" id="Phobius"/>
    </source>
</evidence>